<organism evidence="2 3">
    <name type="scientific">Methanofollis formosanus</name>
    <dbReference type="NCBI Taxonomy" id="299308"/>
    <lineage>
        <taxon>Archaea</taxon>
        <taxon>Methanobacteriati</taxon>
        <taxon>Methanobacteriota</taxon>
        <taxon>Stenosarchaea group</taxon>
        <taxon>Methanomicrobia</taxon>
        <taxon>Methanomicrobiales</taxon>
        <taxon>Methanomicrobiaceae</taxon>
        <taxon>Methanofollis</taxon>
    </lineage>
</organism>
<evidence type="ECO:0000313" key="3">
    <source>
        <dbReference type="Proteomes" id="UP000826709"/>
    </source>
</evidence>
<keyword evidence="3" id="KW-1185">Reference proteome</keyword>
<dbReference type="AlphaFoldDB" id="A0A8G1A493"/>
<evidence type="ECO:0000313" key="2">
    <source>
        <dbReference type="EMBL" id="QYZ80468.1"/>
    </source>
</evidence>
<dbReference type="Pfam" id="PF24434">
    <property type="entry name" value="DUF7557"/>
    <property type="match status" value="1"/>
</dbReference>
<reference evidence="2" key="1">
    <citation type="journal article" date="2005" name="Int. J. Syst. Evol. Microbiol.">
        <title>Methanofollis formosanus sp. nov., isolated from a fish pond.</title>
        <authorList>
            <person name="Wu S.Y."/>
            <person name="Chen S.C."/>
            <person name="Lai M.C."/>
        </authorList>
    </citation>
    <scope>NUCLEOTIDE SEQUENCE</scope>
    <source>
        <strain evidence="2">ML15</strain>
    </source>
</reference>
<reference evidence="2" key="2">
    <citation type="submission" date="2019-03" db="EMBL/GenBank/DDBJ databases">
        <authorList>
            <person name="Chen S.-C."/>
            <person name="Wu S.-Y."/>
            <person name="Lai M.-C."/>
        </authorList>
    </citation>
    <scope>NUCLEOTIDE SEQUENCE</scope>
    <source>
        <strain evidence="2">ML15</strain>
    </source>
</reference>
<dbReference type="KEGG" id="mfk:E2N92_12065"/>
<dbReference type="Proteomes" id="UP000826709">
    <property type="component" value="Chromosome"/>
</dbReference>
<evidence type="ECO:0000256" key="1">
    <source>
        <dbReference type="SAM" id="MobiDB-lite"/>
    </source>
</evidence>
<sequence length="84" mass="9787">MGATTVWMSPETKKRLKEMKRHPRETYEDVILRLIDTAEDPEPLSDEAIRGIEESRKDIRAGRLLPLDEARAELRAAWRTEDPE</sequence>
<dbReference type="OrthoDB" id="7794at2157"/>
<feature type="region of interest" description="Disordered" evidence="1">
    <location>
        <begin position="1"/>
        <end position="21"/>
    </location>
</feature>
<accession>A0A8G1A493</accession>
<name>A0A8G1A493_9EURY</name>
<proteinExistence type="predicted"/>
<protein>
    <submittedName>
        <fullName evidence="2">Uncharacterized protein</fullName>
    </submittedName>
</protein>
<dbReference type="InterPro" id="IPR055979">
    <property type="entry name" value="DUF7557"/>
</dbReference>
<dbReference type="EMBL" id="CP037968">
    <property type="protein sequence ID" value="QYZ80468.1"/>
    <property type="molecule type" value="Genomic_DNA"/>
</dbReference>
<gene>
    <name evidence="2" type="ORF">E2N92_12065</name>
</gene>